<dbReference type="EMBL" id="JAACXV010014612">
    <property type="protein sequence ID" value="KAF7265486.1"/>
    <property type="molecule type" value="Genomic_DNA"/>
</dbReference>
<evidence type="ECO:0000313" key="2">
    <source>
        <dbReference type="Proteomes" id="UP000625711"/>
    </source>
</evidence>
<reference evidence="1" key="1">
    <citation type="submission" date="2020-08" db="EMBL/GenBank/DDBJ databases">
        <title>Genome sequencing and assembly of the red palm weevil Rhynchophorus ferrugineus.</title>
        <authorList>
            <person name="Dias G.B."/>
            <person name="Bergman C.M."/>
            <person name="Manee M."/>
        </authorList>
    </citation>
    <scope>NUCLEOTIDE SEQUENCE</scope>
    <source>
        <strain evidence="1">AA-2017</strain>
        <tissue evidence="1">Whole larva</tissue>
    </source>
</reference>
<accession>A0A834M2S2</accession>
<dbReference type="AlphaFoldDB" id="A0A834M2S2"/>
<proteinExistence type="predicted"/>
<protein>
    <submittedName>
        <fullName evidence="1">Uncharacterized protein</fullName>
    </submittedName>
</protein>
<organism evidence="1 2">
    <name type="scientific">Rhynchophorus ferrugineus</name>
    <name type="common">Red palm weevil</name>
    <name type="synonym">Curculio ferrugineus</name>
    <dbReference type="NCBI Taxonomy" id="354439"/>
    <lineage>
        <taxon>Eukaryota</taxon>
        <taxon>Metazoa</taxon>
        <taxon>Ecdysozoa</taxon>
        <taxon>Arthropoda</taxon>
        <taxon>Hexapoda</taxon>
        <taxon>Insecta</taxon>
        <taxon>Pterygota</taxon>
        <taxon>Neoptera</taxon>
        <taxon>Endopterygota</taxon>
        <taxon>Coleoptera</taxon>
        <taxon>Polyphaga</taxon>
        <taxon>Cucujiformia</taxon>
        <taxon>Curculionidae</taxon>
        <taxon>Dryophthorinae</taxon>
        <taxon>Rhynchophorus</taxon>
    </lineage>
</organism>
<gene>
    <name evidence="1" type="ORF">GWI33_021140</name>
</gene>
<sequence>MNRRNPTSNLHESNGADHKVYLVNLDGRLSVGTSYSPTKSNSPSRVRGCLFTQKFNVESTVKPVITNGDALTAENSNYPIAYPVRRVQHGLCVGFAKFEKRDPRSCRTVRDDCHNFGVRVRVHWPKMRTARTICTSGAPSPLIFP</sequence>
<keyword evidence="2" id="KW-1185">Reference proteome</keyword>
<evidence type="ECO:0000313" key="1">
    <source>
        <dbReference type="EMBL" id="KAF7265486.1"/>
    </source>
</evidence>
<dbReference type="Proteomes" id="UP000625711">
    <property type="component" value="Unassembled WGS sequence"/>
</dbReference>
<name>A0A834M2S2_RHYFE</name>
<comment type="caution">
    <text evidence="1">The sequence shown here is derived from an EMBL/GenBank/DDBJ whole genome shotgun (WGS) entry which is preliminary data.</text>
</comment>